<dbReference type="EMBL" id="LILC01000007">
    <property type="protein sequence ID" value="KOO47663.1"/>
    <property type="molecule type" value="Genomic_DNA"/>
</dbReference>
<dbReference type="AlphaFoldDB" id="A0A0M0LAH9"/>
<dbReference type="Proteomes" id="UP000037558">
    <property type="component" value="Unassembled WGS sequence"/>
</dbReference>
<dbReference type="PATRIC" id="fig|284581.3.peg.4692"/>
<organism evidence="2 3">
    <name type="scientific">Priestia koreensis</name>
    <dbReference type="NCBI Taxonomy" id="284581"/>
    <lineage>
        <taxon>Bacteria</taxon>
        <taxon>Bacillati</taxon>
        <taxon>Bacillota</taxon>
        <taxon>Bacilli</taxon>
        <taxon>Bacillales</taxon>
        <taxon>Bacillaceae</taxon>
        <taxon>Priestia</taxon>
    </lineage>
</organism>
<sequence length="149" mass="17048">MDVHHLSQKRLRLLMIVGFILFGICVARIGYMKLIYDKRLPVMAQLDGAIEVMNTGMIDRVQTHFNINLDGYDAFGIDELIPLAKENPSALSLIEQMDKIYQEGCIGKPAAYVLDHKGYIFYRDAHGKNILLTLKEQQKEWHVITKKTA</sequence>
<comment type="caution">
    <text evidence="2">The sequence shown here is derived from an EMBL/GenBank/DDBJ whole genome shotgun (WGS) entry which is preliminary data.</text>
</comment>
<accession>A0A0M0LAH9</accession>
<keyword evidence="1" id="KW-0812">Transmembrane</keyword>
<feature type="transmembrane region" description="Helical" evidence="1">
    <location>
        <begin position="12"/>
        <end position="31"/>
    </location>
</feature>
<name>A0A0M0LAH9_9BACI</name>
<keyword evidence="3" id="KW-1185">Reference proteome</keyword>
<reference evidence="3" key="1">
    <citation type="submission" date="2015-08" db="EMBL/GenBank/DDBJ databases">
        <title>Fjat-14210 dsm16467.</title>
        <authorList>
            <person name="Liu B."/>
            <person name="Wang J."/>
            <person name="Zhu Y."/>
            <person name="Liu G."/>
            <person name="Chen Q."/>
            <person name="Chen Z."/>
            <person name="Lan J."/>
            <person name="Che J."/>
            <person name="Ge C."/>
            <person name="Shi H."/>
            <person name="Pan Z."/>
            <person name="Liu X."/>
        </authorList>
    </citation>
    <scope>NUCLEOTIDE SEQUENCE [LARGE SCALE GENOMIC DNA]</scope>
    <source>
        <strain evidence="3">DSM 16467</strain>
    </source>
</reference>
<dbReference type="RefSeq" id="WP_053400577.1">
    <property type="nucleotide sequence ID" value="NZ_LILC01000007.1"/>
</dbReference>
<dbReference type="OrthoDB" id="2920024at2"/>
<keyword evidence="1" id="KW-0472">Membrane</keyword>
<keyword evidence="1" id="KW-1133">Transmembrane helix</keyword>
<proteinExistence type="predicted"/>
<evidence type="ECO:0000256" key="1">
    <source>
        <dbReference type="SAM" id="Phobius"/>
    </source>
</evidence>
<evidence type="ECO:0000313" key="3">
    <source>
        <dbReference type="Proteomes" id="UP000037558"/>
    </source>
</evidence>
<protein>
    <submittedName>
        <fullName evidence="2">Uncharacterized protein</fullName>
    </submittedName>
</protein>
<gene>
    <name evidence="2" type="ORF">AMD01_06440</name>
</gene>
<evidence type="ECO:0000313" key="2">
    <source>
        <dbReference type="EMBL" id="KOO47663.1"/>
    </source>
</evidence>